<name>A0ABW7PDW3_9ACTN</name>
<keyword evidence="1" id="KW-0812">Transmembrane</keyword>
<feature type="transmembrane region" description="Helical" evidence="1">
    <location>
        <begin position="38"/>
        <end position="59"/>
    </location>
</feature>
<proteinExistence type="predicted"/>
<accession>A0ABW7PDW3</accession>
<feature type="transmembrane region" description="Helical" evidence="1">
    <location>
        <begin position="71"/>
        <end position="94"/>
    </location>
</feature>
<feature type="transmembrane region" description="Helical" evidence="1">
    <location>
        <begin position="106"/>
        <end position="131"/>
    </location>
</feature>
<dbReference type="RefSeq" id="WP_395510249.1">
    <property type="nucleotide sequence ID" value="NZ_JBBDHD010000032.1"/>
</dbReference>
<evidence type="ECO:0008006" key="4">
    <source>
        <dbReference type="Google" id="ProtNLM"/>
    </source>
</evidence>
<sequence>MSSKSLYKLAGWAGLGCAAILLLNAARRGSLIPDDLAVTHALAPLAEALGLFLVTGLFLADRRRTGSLGTVGYALNSLGMAGLLGVEFILNLVFPELAKPQISKLLNGLTGTVFTVSSILFLVGATTLGAAMWKSGGFSRPAIAAYVLGAVPVALRGVLPTAVFPPGLLVMAVGVGLLGLSLVRRAPALDA</sequence>
<protein>
    <recommendedName>
        <fullName evidence="4">Integral membrane protein</fullName>
    </recommendedName>
</protein>
<keyword evidence="3" id="KW-1185">Reference proteome</keyword>
<evidence type="ECO:0000256" key="1">
    <source>
        <dbReference type="SAM" id="Phobius"/>
    </source>
</evidence>
<evidence type="ECO:0000313" key="3">
    <source>
        <dbReference type="Proteomes" id="UP001610631"/>
    </source>
</evidence>
<feature type="transmembrane region" description="Helical" evidence="1">
    <location>
        <begin position="143"/>
        <end position="159"/>
    </location>
</feature>
<comment type="caution">
    <text evidence="2">The sequence shown here is derived from an EMBL/GenBank/DDBJ whole genome shotgun (WGS) entry which is preliminary data.</text>
</comment>
<gene>
    <name evidence="2" type="ORF">WDV06_15095</name>
</gene>
<evidence type="ECO:0000313" key="2">
    <source>
        <dbReference type="EMBL" id="MFH7596414.1"/>
    </source>
</evidence>
<keyword evidence="1" id="KW-0472">Membrane</keyword>
<keyword evidence="1" id="KW-1133">Transmembrane helix</keyword>
<organism evidence="2 3">
    <name type="scientific">Streptomyces racemochromogenes</name>
    <dbReference type="NCBI Taxonomy" id="67353"/>
    <lineage>
        <taxon>Bacteria</taxon>
        <taxon>Bacillati</taxon>
        <taxon>Actinomycetota</taxon>
        <taxon>Actinomycetes</taxon>
        <taxon>Kitasatosporales</taxon>
        <taxon>Streptomycetaceae</taxon>
        <taxon>Streptomyces</taxon>
    </lineage>
</organism>
<dbReference type="Proteomes" id="UP001610631">
    <property type="component" value="Unassembled WGS sequence"/>
</dbReference>
<reference evidence="2 3" key="1">
    <citation type="submission" date="2024-03" db="EMBL/GenBank/DDBJ databases">
        <title>Whole genome sequencing of Streptomyces racemochromogenes, to identify antimicrobial biosynthetic gene clusters.</title>
        <authorList>
            <person name="Suryawanshi P."/>
            <person name="Krishnaraj P.U."/>
            <person name="Arun Y.P."/>
            <person name="Suryawanshi M.P."/>
            <person name="Rakshit O."/>
        </authorList>
    </citation>
    <scope>NUCLEOTIDE SEQUENCE [LARGE SCALE GENOMIC DNA]</scope>
    <source>
        <strain evidence="2 3">AUDT626</strain>
    </source>
</reference>
<dbReference type="EMBL" id="JBBDHD010000032">
    <property type="protein sequence ID" value="MFH7596414.1"/>
    <property type="molecule type" value="Genomic_DNA"/>
</dbReference>
<feature type="transmembrane region" description="Helical" evidence="1">
    <location>
        <begin position="165"/>
        <end position="183"/>
    </location>
</feature>